<keyword evidence="1" id="KW-1133">Transmembrane helix</keyword>
<dbReference type="RefSeq" id="WP_162663361.1">
    <property type="nucleotide sequence ID" value="NZ_CP048020.1"/>
</dbReference>
<dbReference type="KEGG" id="trz:GWP43_05740"/>
<accession>A0A6P1XZW7</accession>
<keyword evidence="1" id="KW-0812">Transmembrane</keyword>
<dbReference type="Proteomes" id="UP000464374">
    <property type="component" value="Chromosome"/>
</dbReference>
<gene>
    <name evidence="2" type="ORF">GWP43_05740</name>
</gene>
<protein>
    <submittedName>
        <fullName evidence="2">GerMN domain-containing protein</fullName>
    </submittedName>
</protein>
<feature type="transmembrane region" description="Helical" evidence="1">
    <location>
        <begin position="9"/>
        <end position="28"/>
    </location>
</feature>
<evidence type="ECO:0000313" key="2">
    <source>
        <dbReference type="EMBL" id="QHX43027.1"/>
    </source>
</evidence>
<dbReference type="AlphaFoldDB" id="A0A6P1XZW7"/>
<name>A0A6P1XZW7_9SPIR</name>
<evidence type="ECO:0000256" key="1">
    <source>
        <dbReference type="SAM" id="Phobius"/>
    </source>
</evidence>
<organism evidence="2 3">
    <name type="scientific">Treponema vincentii</name>
    <dbReference type="NCBI Taxonomy" id="69710"/>
    <lineage>
        <taxon>Bacteria</taxon>
        <taxon>Pseudomonadati</taxon>
        <taxon>Spirochaetota</taxon>
        <taxon>Spirochaetia</taxon>
        <taxon>Spirochaetales</taxon>
        <taxon>Treponemataceae</taxon>
        <taxon>Treponema</taxon>
    </lineage>
</organism>
<reference evidence="2 3" key="1">
    <citation type="submission" date="2020-01" db="EMBL/GenBank/DDBJ databases">
        <title>Complete genome sequence of a human oral phylogroup 1 Treponema sp. strain ATCC 700766, originally isolated from periodontitis dental plaque.</title>
        <authorList>
            <person name="Chan Y."/>
            <person name="Huo Y.-B."/>
            <person name="Yu X.-L."/>
            <person name="Zeng H."/>
            <person name="Leung W.-K."/>
            <person name="Watt R.M."/>
        </authorList>
    </citation>
    <scope>NUCLEOTIDE SEQUENCE [LARGE SCALE GENOMIC DNA]</scope>
    <source>
        <strain evidence="2 3">OMZ 804</strain>
    </source>
</reference>
<keyword evidence="1" id="KW-0472">Membrane</keyword>
<dbReference type="EMBL" id="CP048020">
    <property type="protein sequence ID" value="QHX43027.1"/>
    <property type="molecule type" value="Genomic_DNA"/>
</dbReference>
<proteinExistence type="predicted"/>
<evidence type="ECO:0000313" key="3">
    <source>
        <dbReference type="Proteomes" id="UP000464374"/>
    </source>
</evidence>
<sequence length="184" mass="21135">MSFFTKQRLICWSLLSVIAGILFLSYMASPKLERALLYFPQSDGGIGIEERYLPQHPESEFAVLLVNELLLGPADHRFLRFSDPELLPRSCFVRDNALYIDFPAQVLTPSVKTPDFYTVYSLLRKNIAVNCKSINTVYFYIDGMPAYVKNYRISTDNKRVDKNKYLSYTYSQQGILNNGKGAFE</sequence>